<keyword evidence="1" id="KW-0808">Transferase</keyword>
<feature type="domain" description="Methyltransferase" evidence="2">
    <location>
        <begin position="56"/>
        <end position="152"/>
    </location>
</feature>
<dbReference type="Proteomes" id="UP001196509">
    <property type="component" value="Unassembled WGS sequence"/>
</dbReference>
<evidence type="ECO:0000256" key="1">
    <source>
        <dbReference type="ARBA" id="ARBA00022679"/>
    </source>
</evidence>
<dbReference type="Pfam" id="PF13649">
    <property type="entry name" value="Methyltransf_25"/>
    <property type="match status" value="1"/>
</dbReference>
<dbReference type="InterPro" id="IPR029063">
    <property type="entry name" value="SAM-dependent_MTases_sf"/>
</dbReference>
<keyword evidence="4" id="KW-1185">Reference proteome</keyword>
<proteinExistence type="predicted"/>
<dbReference type="CDD" id="cd02440">
    <property type="entry name" value="AdoMet_MTases"/>
    <property type="match status" value="1"/>
</dbReference>
<dbReference type="SUPFAM" id="SSF53335">
    <property type="entry name" value="S-adenosyl-L-methionine-dependent methyltransferases"/>
    <property type="match status" value="1"/>
</dbReference>
<evidence type="ECO:0000313" key="4">
    <source>
        <dbReference type="Proteomes" id="UP001196509"/>
    </source>
</evidence>
<comment type="caution">
    <text evidence="3">The sequence shown here is derived from an EMBL/GenBank/DDBJ whole genome shotgun (WGS) entry which is preliminary data.</text>
</comment>
<dbReference type="GO" id="GO:0032259">
    <property type="term" value="P:methylation"/>
    <property type="evidence" value="ECO:0007669"/>
    <property type="project" value="UniProtKB-KW"/>
</dbReference>
<evidence type="ECO:0000313" key="3">
    <source>
        <dbReference type="EMBL" id="MBW8638291.1"/>
    </source>
</evidence>
<dbReference type="InterPro" id="IPR041698">
    <property type="entry name" value="Methyltransf_25"/>
</dbReference>
<dbReference type="PANTHER" id="PTHR43861:SF2">
    <property type="entry name" value="CARBOXY-S-ADENOSYL-L-METHIONINE SYNTHASE"/>
    <property type="match status" value="1"/>
</dbReference>
<organism evidence="3 4">
    <name type="scientific">Flavimaribacter sediminis</name>
    <dbReference type="NCBI Taxonomy" id="2865987"/>
    <lineage>
        <taxon>Bacteria</taxon>
        <taxon>Pseudomonadati</taxon>
        <taxon>Pseudomonadota</taxon>
        <taxon>Alphaproteobacteria</taxon>
        <taxon>Hyphomicrobiales</taxon>
        <taxon>Rhizobiaceae</taxon>
        <taxon>Flavimaribacter</taxon>
    </lineage>
</organism>
<keyword evidence="3" id="KW-0489">Methyltransferase</keyword>
<dbReference type="AlphaFoldDB" id="A0AAE2ZLA0"/>
<gene>
    <name evidence="3" type="ORF">K1W69_13930</name>
</gene>
<dbReference type="RefSeq" id="WP_220228929.1">
    <property type="nucleotide sequence ID" value="NZ_JAICBX010000002.1"/>
</dbReference>
<name>A0AAE2ZLA0_9HYPH</name>
<accession>A0AAE2ZLA0</accession>
<evidence type="ECO:0000259" key="2">
    <source>
        <dbReference type="Pfam" id="PF13649"/>
    </source>
</evidence>
<reference evidence="3" key="1">
    <citation type="submission" date="2021-08" db="EMBL/GenBank/DDBJ databases">
        <title>Hoeflea bacterium WL0058 sp. nov., isolated from the sediment.</title>
        <authorList>
            <person name="Wang L."/>
            <person name="Zhang D."/>
        </authorList>
    </citation>
    <scope>NUCLEOTIDE SEQUENCE</scope>
    <source>
        <strain evidence="3">WL0058</strain>
    </source>
</reference>
<sequence>MGKVDPKIEAPNAGWSFENISDAFDEHVERSVPLYNEGHDLVCQLSDFFLPPDAVVTELGTSTGVLCSRFLKHNSDRDDIRYVGIDVVGSMVSKASERLANDRRAEFFEADVLTHSFERSSMVISYYCLQFIPPRTRQTVFDIVYNTLDWGGAFVLFEKVRAPDARFQDVCGQIYQEYKLQRNFNESEILNKQRSLKGVLEPFSTQGNLDLMKRAGFVDVMSIMKWVNFEGFLAIK</sequence>
<protein>
    <submittedName>
        <fullName evidence="3">Methyltransferase domain-containing protein</fullName>
    </submittedName>
</protein>
<dbReference type="GO" id="GO:0008168">
    <property type="term" value="F:methyltransferase activity"/>
    <property type="evidence" value="ECO:0007669"/>
    <property type="project" value="UniProtKB-KW"/>
</dbReference>
<dbReference type="Gene3D" id="3.40.50.150">
    <property type="entry name" value="Vaccinia Virus protein VP39"/>
    <property type="match status" value="1"/>
</dbReference>
<dbReference type="PANTHER" id="PTHR43861">
    <property type="entry name" value="TRANS-ACONITATE 2-METHYLTRANSFERASE-RELATED"/>
    <property type="match status" value="1"/>
</dbReference>
<dbReference type="EMBL" id="JAICBX010000002">
    <property type="protein sequence ID" value="MBW8638291.1"/>
    <property type="molecule type" value="Genomic_DNA"/>
</dbReference>